<feature type="domain" description="Carbohydrate kinase FGGY N-terminal" evidence="11">
    <location>
        <begin position="3"/>
        <end position="246"/>
    </location>
</feature>
<name>A0A8S0WFC6_9FIRM</name>
<dbReference type="GO" id="GO:0005975">
    <property type="term" value="P:carbohydrate metabolic process"/>
    <property type="evidence" value="ECO:0007669"/>
    <property type="project" value="InterPro"/>
</dbReference>
<dbReference type="PIRSF" id="PIRSF000538">
    <property type="entry name" value="GlpK"/>
    <property type="match status" value="1"/>
</dbReference>
<dbReference type="Proteomes" id="UP001071230">
    <property type="component" value="Unassembled WGS sequence"/>
</dbReference>
<accession>A0A8S0WFC6</accession>
<proteinExistence type="inferred from homology"/>
<evidence type="ECO:0000313" key="13">
    <source>
        <dbReference type="EMBL" id="CAA7600912.1"/>
    </source>
</evidence>
<comment type="similarity">
    <text evidence="2">Belongs to the FGGY kinase family.</text>
</comment>
<dbReference type="InterPro" id="IPR018485">
    <property type="entry name" value="FGGY_C"/>
</dbReference>
<dbReference type="Pfam" id="PF02782">
    <property type="entry name" value="FGGY_C"/>
    <property type="match status" value="1"/>
</dbReference>
<dbReference type="InterPro" id="IPR000577">
    <property type="entry name" value="Carb_kinase_FGGY"/>
</dbReference>
<reference evidence="13" key="2">
    <citation type="submission" date="2020-01" db="EMBL/GenBank/DDBJ databases">
        <authorList>
            <person name="Hornung B."/>
        </authorList>
    </citation>
    <scope>NUCLEOTIDE SEQUENCE</scope>
    <source>
        <strain evidence="13">PacBioINE</strain>
    </source>
</reference>
<dbReference type="KEGG" id="aacx:DEACI_1565"/>
<evidence type="ECO:0000256" key="3">
    <source>
        <dbReference type="ARBA" id="ARBA00014415"/>
    </source>
</evidence>
<dbReference type="PANTHER" id="PTHR43095">
    <property type="entry name" value="SUGAR KINASE"/>
    <property type="match status" value="1"/>
</dbReference>
<dbReference type="InterPro" id="IPR018484">
    <property type="entry name" value="FGGY_N"/>
</dbReference>
<dbReference type="PANTHER" id="PTHR43095:SF5">
    <property type="entry name" value="XYLULOSE KINASE"/>
    <property type="match status" value="1"/>
</dbReference>
<dbReference type="AlphaFoldDB" id="A0A8S0WFC6"/>
<keyword evidence="7" id="KW-0346">Stress response</keyword>
<feature type="domain" description="Carbohydrate kinase FGGY C-terminal" evidence="12">
    <location>
        <begin position="255"/>
        <end position="438"/>
    </location>
</feature>
<keyword evidence="15" id="KW-1185">Reference proteome</keyword>
<evidence type="ECO:0000256" key="10">
    <source>
        <dbReference type="ARBA" id="ARBA00033103"/>
    </source>
</evidence>
<dbReference type="Proteomes" id="UP000836597">
    <property type="component" value="Chromosome"/>
</dbReference>
<sequence length="495" mass="54215">MQYVLGIDLGTSSCKTVLFTDKLIVVCSASAEYGTSYPRPGWAEQRAEEWWEALRQTVSRVLTESRIKPSEIAAIGVDSQGSTVLPVTAEGQALRPGLIWMDRRAEVQCRWIDENLGDSLWQISGNHNDPSNIAPKVLWLKNNEPDVYSRADKFMHANGYLIYRLTGQFSMDKSEGGLTQLFDTVRGSWSEELIMSCGIDRAKLPDIYDCFEVVGQVTTEAARETGLCQGTPVVAGAMDMVASALGAGVYHAGEMYVAAGTVTALGVAVDEPKFTHSMHLYHHIIPDLWINAAGVDFGGGGLRWLRNVLSEEDYLILNDLAQESCPGSNGLIFLPYMVGQRAPLWNSATRGVIMGLHPATGKADFIRMFMEGNAFGVRNILDIAEKEGLAGGSIRMTGGCTQSPIWTQIFADITGKNIEVPGALDVAALGSAVTAAVGIGMFRGFEEALTGYSLENTYQVRSSEHQLYEKMFRIYKRIYANLREEFTLLAEIGFS</sequence>
<keyword evidence="6 13" id="KW-0418">Kinase</keyword>
<dbReference type="InterPro" id="IPR018181">
    <property type="entry name" value="Heat_shock_70_CS"/>
</dbReference>
<organism evidence="13">
    <name type="scientific">Acididesulfobacillus acetoxydans</name>
    <dbReference type="NCBI Taxonomy" id="1561005"/>
    <lineage>
        <taxon>Bacteria</taxon>
        <taxon>Bacillati</taxon>
        <taxon>Bacillota</taxon>
        <taxon>Clostridia</taxon>
        <taxon>Eubacteriales</taxon>
        <taxon>Peptococcaceae</taxon>
        <taxon>Acididesulfobacillus</taxon>
    </lineage>
</organism>
<dbReference type="RefSeq" id="WP_240984502.1">
    <property type="nucleotide sequence ID" value="NZ_CDGJ01000104.1"/>
</dbReference>
<dbReference type="SUPFAM" id="SSF53067">
    <property type="entry name" value="Actin-like ATPase domain"/>
    <property type="match status" value="2"/>
</dbReference>
<evidence type="ECO:0000256" key="7">
    <source>
        <dbReference type="ARBA" id="ARBA00023016"/>
    </source>
</evidence>
<evidence type="ECO:0000256" key="6">
    <source>
        <dbReference type="ARBA" id="ARBA00022777"/>
    </source>
</evidence>
<evidence type="ECO:0000256" key="8">
    <source>
        <dbReference type="ARBA" id="ARBA00030019"/>
    </source>
</evidence>
<protein>
    <recommendedName>
        <fullName evidence="3">Chaperone protein DnaK</fullName>
    </recommendedName>
    <alternativeName>
        <fullName evidence="4">Chaperone protein dnaK</fullName>
    </alternativeName>
    <alternativeName>
        <fullName evidence="10">HSP70</fullName>
    </alternativeName>
    <alternativeName>
        <fullName evidence="9">Heat shock 70 kDa protein</fullName>
    </alternativeName>
    <alternativeName>
        <fullName evidence="8">Heat shock protein 70</fullName>
    </alternativeName>
</protein>
<evidence type="ECO:0000313" key="14">
    <source>
        <dbReference type="EMBL" id="CEJ08931.1"/>
    </source>
</evidence>
<evidence type="ECO:0000256" key="1">
    <source>
        <dbReference type="ARBA" id="ARBA00007381"/>
    </source>
</evidence>
<evidence type="ECO:0000256" key="9">
    <source>
        <dbReference type="ARBA" id="ARBA00030945"/>
    </source>
</evidence>
<gene>
    <name evidence="13" type="ORF">DEACI_1565</name>
    <name evidence="14" type="ORF">DEACI_3413</name>
</gene>
<dbReference type="EMBL" id="LR746496">
    <property type="protein sequence ID" value="CAA7600912.1"/>
    <property type="molecule type" value="Genomic_DNA"/>
</dbReference>
<dbReference type="EMBL" id="CDGJ01000104">
    <property type="protein sequence ID" value="CEJ08931.1"/>
    <property type="molecule type" value="Genomic_DNA"/>
</dbReference>
<evidence type="ECO:0000256" key="4">
    <source>
        <dbReference type="ARBA" id="ARBA00017249"/>
    </source>
</evidence>
<evidence type="ECO:0000256" key="2">
    <source>
        <dbReference type="ARBA" id="ARBA00009156"/>
    </source>
</evidence>
<dbReference type="Pfam" id="PF00370">
    <property type="entry name" value="FGGY_N"/>
    <property type="match status" value="1"/>
</dbReference>
<evidence type="ECO:0000256" key="5">
    <source>
        <dbReference type="ARBA" id="ARBA00022679"/>
    </source>
</evidence>
<dbReference type="CDD" id="cd07805">
    <property type="entry name" value="ASKHA_NBD_FGGY_CvXK-like"/>
    <property type="match status" value="1"/>
</dbReference>
<dbReference type="Gene3D" id="3.30.420.40">
    <property type="match status" value="2"/>
</dbReference>
<reference evidence="14" key="1">
    <citation type="submission" date="2014-11" db="EMBL/GenBank/DDBJ databases">
        <authorList>
            <person name="Hornung B.V."/>
        </authorList>
    </citation>
    <scope>NUCLEOTIDE SEQUENCE</scope>
    <source>
        <strain evidence="14">INE</strain>
    </source>
</reference>
<comment type="similarity">
    <text evidence="1">Belongs to the heat shock protein 70 family.</text>
</comment>
<evidence type="ECO:0000259" key="11">
    <source>
        <dbReference type="Pfam" id="PF00370"/>
    </source>
</evidence>
<dbReference type="GO" id="GO:0016301">
    <property type="term" value="F:kinase activity"/>
    <property type="evidence" value="ECO:0007669"/>
    <property type="project" value="UniProtKB-KW"/>
</dbReference>
<dbReference type="InterPro" id="IPR050406">
    <property type="entry name" value="FGGY_Carb_Kinase"/>
</dbReference>
<keyword evidence="5 13" id="KW-0808">Transferase</keyword>
<evidence type="ECO:0000259" key="12">
    <source>
        <dbReference type="Pfam" id="PF02782"/>
    </source>
</evidence>
<dbReference type="PROSITE" id="PS00297">
    <property type="entry name" value="HSP70_1"/>
    <property type="match status" value="1"/>
</dbReference>
<evidence type="ECO:0000313" key="15">
    <source>
        <dbReference type="Proteomes" id="UP001071230"/>
    </source>
</evidence>
<dbReference type="InterPro" id="IPR043129">
    <property type="entry name" value="ATPase_NBD"/>
</dbReference>